<keyword evidence="3" id="KW-1185">Reference proteome</keyword>
<evidence type="ECO:0000259" key="1">
    <source>
        <dbReference type="Pfam" id="PF18731"/>
    </source>
</evidence>
<proteinExistence type="predicted"/>
<sequence>MTANPALVRDWLFKGMSAEARLDELESEGVAVRAATDPGALQRVMSLEEFSPEIRRAAMSALPAYLAFFCLENAVRELVEERLREAIGSSWWEDCVSAKIQGKVAERREKEGVNRWHVRRGAQEIYYTDFGDLVAIIRNNWDKFEDLFPDQNWLINRLNELEASRNVIAHSNKLDQREMDRISMYVQDWLRQVG</sequence>
<dbReference type="EMBL" id="JABMCI010000042">
    <property type="protein sequence ID" value="NUU16113.1"/>
    <property type="molecule type" value="Genomic_DNA"/>
</dbReference>
<protein>
    <recommendedName>
        <fullName evidence="1">Swt1-like HEPN domain-containing protein</fullName>
    </recommendedName>
</protein>
<feature type="domain" description="Swt1-like HEPN" evidence="1">
    <location>
        <begin position="67"/>
        <end position="194"/>
    </location>
</feature>
<comment type="caution">
    <text evidence="2">The sequence shown here is derived from an EMBL/GenBank/DDBJ whole genome shotgun (WGS) entry which is preliminary data.</text>
</comment>
<dbReference type="RefSeq" id="WP_175346017.1">
    <property type="nucleotide sequence ID" value="NZ_JABMCI010000042.1"/>
</dbReference>
<dbReference type="InterPro" id="IPR041650">
    <property type="entry name" value="HEPN_Swt1"/>
</dbReference>
<evidence type="ECO:0000313" key="3">
    <source>
        <dbReference type="Proteomes" id="UP000565724"/>
    </source>
</evidence>
<dbReference type="Pfam" id="PF18731">
    <property type="entry name" value="HEPN_Swt1"/>
    <property type="match status" value="1"/>
</dbReference>
<dbReference type="AlphaFoldDB" id="A0A7Y5ZZ10"/>
<evidence type="ECO:0000313" key="2">
    <source>
        <dbReference type="EMBL" id="NUU16113.1"/>
    </source>
</evidence>
<reference evidence="2 3" key="1">
    <citation type="submission" date="2020-05" db="EMBL/GenBank/DDBJ databases">
        <title>Genome Sequencing of Type Strains.</title>
        <authorList>
            <person name="Lemaire J.F."/>
            <person name="Inderbitzin P."/>
            <person name="Gregorio O.A."/>
            <person name="Collins S.B."/>
            <person name="Wespe N."/>
            <person name="Knight-Connoni V."/>
        </authorList>
    </citation>
    <scope>NUCLEOTIDE SEQUENCE [LARGE SCALE GENOMIC DNA]</scope>
    <source>
        <strain evidence="2 3">ATCC 25174</strain>
    </source>
</reference>
<name>A0A7Y5ZZ10_9CELL</name>
<organism evidence="2 3">
    <name type="scientific">Cellulomonas humilata</name>
    <dbReference type="NCBI Taxonomy" id="144055"/>
    <lineage>
        <taxon>Bacteria</taxon>
        <taxon>Bacillati</taxon>
        <taxon>Actinomycetota</taxon>
        <taxon>Actinomycetes</taxon>
        <taxon>Micrococcales</taxon>
        <taxon>Cellulomonadaceae</taxon>
        <taxon>Cellulomonas</taxon>
    </lineage>
</organism>
<dbReference type="Proteomes" id="UP000565724">
    <property type="component" value="Unassembled WGS sequence"/>
</dbReference>
<accession>A0A7Y5ZZ10</accession>
<gene>
    <name evidence="2" type="ORF">HP550_02455</name>
</gene>